<dbReference type="PANTHER" id="PTHR44591">
    <property type="entry name" value="STRESS RESPONSE REGULATOR PROTEIN 1"/>
    <property type="match status" value="1"/>
</dbReference>
<dbReference type="AlphaFoldDB" id="A0A971M550"/>
<dbReference type="SUPFAM" id="SSF52172">
    <property type="entry name" value="CheY-like"/>
    <property type="match status" value="1"/>
</dbReference>
<evidence type="ECO:0000259" key="4">
    <source>
        <dbReference type="PROSITE" id="PS50921"/>
    </source>
</evidence>
<protein>
    <submittedName>
        <fullName evidence="5">Response regulator</fullName>
    </submittedName>
</protein>
<reference evidence="5" key="2">
    <citation type="submission" date="2020-01" db="EMBL/GenBank/DDBJ databases">
        <authorList>
            <person name="Campanaro S."/>
        </authorList>
    </citation>
    <scope>NUCLEOTIDE SEQUENCE</scope>
    <source>
        <strain evidence="5">AS06rmzACSIP_7</strain>
    </source>
</reference>
<dbReference type="Pfam" id="PF00072">
    <property type="entry name" value="Response_reg"/>
    <property type="match status" value="1"/>
</dbReference>
<accession>A0A971M550</accession>
<dbReference type="PIRSF" id="PIRSF036382">
    <property type="entry name" value="RR_antiterm"/>
    <property type="match status" value="1"/>
</dbReference>
<dbReference type="Proteomes" id="UP000777265">
    <property type="component" value="Unassembled WGS sequence"/>
</dbReference>
<dbReference type="GO" id="GO:0000160">
    <property type="term" value="P:phosphorelay signal transduction system"/>
    <property type="evidence" value="ECO:0007669"/>
    <property type="project" value="InterPro"/>
</dbReference>
<evidence type="ECO:0000256" key="2">
    <source>
        <dbReference type="PROSITE-ProRule" id="PRU00169"/>
    </source>
</evidence>
<dbReference type="Pfam" id="PF03861">
    <property type="entry name" value="ANTAR"/>
    <property type="match status" value="1"/>
</dbReference>
<dbReference type="InterPro" id="IPR008327">
    <property type="entry name" value="Sig_transdc_resp-reg_antiterm"/>
</dbReference>
<dbReference type="Gene3D" id="3.40.50.2300">
    <property type="match status" value="1"/>
</dbReference>
<evidence type="ECO:0000256" key="1">
    <source>
        <dbReference type="ARBA" id="ARBA00022553"/>
    </source>
</evidence>
<feature type="modified residue" description="4-aspartylphosphate" evidence="2">
    <location>
        <position position="53"/>
    </location>
</feature>
<dbReference type="InterPro" id="IPR036388">
    <property type="entry name" value="WH-like_DNA-bd_sf"/>
</dbReference>
<dbReference type="PROSITE" id="PS50110">
    <property type="entry name" value="RESPONSE_REGULATORY"/>
    <property type="match status" value="1"/>
</dbReference>
<keyword evidence="1 2" id="KW-0597">Phosphoprotein</keyword>
<dbReference type="InterPro" id="IPR005561">
    <property type="entry name" value="ANTAR"/>
</dbReference>
<dbReference type="GO" id="GO:0003723">
    <property type="term" value="F:RNA binding"/>
    <property type="evidence" value="ECO:0007669"/>
    <property type="project" value="InterPro"/>
</dbReference>
<evidence type="ECO:0000313" key="6">
    <source>
        <dbReference type="Proteomes" id="UP000777265"/>
    </source>
</evidence>
<dbReference type="Gene3D" id="1.10.10.10">
    <property type="entry name" value="Winged helix-like DNA-binding domain superfamily/Winged helix DNA-binding domain"/>
    <property type="match status" value="1"/>
</dbReference>
<feature type="domain" description="ANTAR" evidence="4">
    <location>
        <begin position="121"/>
        <end position="182"/>
    </location>
</feature>
<comment type="caution">
    <text evidence="5">The sequence shown here is derived from an EMBL/GenBank/DDBJ whole genome shotgun (WGS) entry which is preliminary data.</text>
</comment>
<dbReference type="PANTHER" id="PTHR44591:SF3">
    <property type="entry name" value="RESPONSE REGULATORY DOMAIN-CONTAINING PROTEIN"/>
    <property type="match status" value="1"/>
</dbReference>
<evidence type="ECO:0000313" key="5">
    <source>
        <dbReference type="EMBL" id="NLW35271.1"/>
    </source>
</evidence>
<dbReference type="EMBL" id="JAAYEE010000118">
    <property type="protein sequence ID" value="NLW35271.1"/>
    <property type="molecule type" value="Genomic_DNA"/>
</dbReference>
<dbReference type="InterPro" id="IPR050595">
    <property type="entry name" value="Bact_response_regulator"/>
</dbReference>
<dbReference type="SMART" id="SM01012">
    <property type="entry name" value="ANTAR"/>
    <property type="match status" value="1"/>
</dbReference>
<name>A0A971M550_9BACT</name>
<feature type="domain" description="Response regulatory" evidence="3">
    <location>
        <begin position="3"/>
        <end position="115"/>
    </location>
</feature>
<organism evidence="5 6">
    <name type="scientific">Syntrophorhabdus aromaticivorans</name>
    <dbReference type="NCBI Taxonomy" id="328301"/>
    <lineage>
        <taxon>Bacteria</taxon>
        <taxon>Pseudomonadati</taxon>
        <taxon>Thermodesulfobacteriota</taxon>
        <taxon>Syntrophorhabdia</taxon>
        <taxon>Syntrophorhabdales</taxon>
        <taxon>Syntrophorhabdaceae</taxon>
        <taxon>Syntrophorhabdus</taxon>
    </lineage>
</organism>
<proteinExistence type="predicted"/>
<dbReference type="InterPro" id="IPR001789">
    <property type="entry name" value="Sig_transdc_resp-reg_receiver"/>
</dbReference>
<dbReference type="SMART" id="SM00448">
    <property type="entry name" value="REC"/>
    <property type="match status" value="1"/>
</dbReference>
<dbReference type="InterPro" id="IPR011006">
    <property type="entry name" value="CheY-like_superfamily"/>
</dbReference>
<sequence>MYRIVIADDEPLIRVDLREMLEDIGHRVVGEAGDGKEAYALIDQMKPDIVMLDIKMPGMDGIELAKKVARRYPVIIVTAFCEKGLIEQARDAGVMAYITKPFLDRVLSPAIELAVSHFLEKSSLTEKVYHLKEQLETRKVIDRAKGLLIEHEKLTEAQAYRKMQTISMDKNKPLKDVAEAIILMLG</sequence>
<evidence type="ECO:0000259" key="3">
    <source>
        <dbReference type="PROSITE" id="PS50110"/>
    </source>
</evidence>
<reference evidence="5" key="1">
    <citation type="journal article" date="2020" name="Biotechnol. Biofuels">
        <title>New insights from the biogas microbiome by comprehensive genome-resolved metagenomics of nearly 1600 species originating from multiple anaerobic digesters.</title>
        <authorList>
            <person name="Campanaro S."/>
            <person name="Treu L."/>
            <person name="Rodriguez-R L.M."/>
            <person name="Kovalovszki A."/>
            <person name="Ziels R.M."/>
            <person name="Maus I."/>
            <person name="Zhu X."/>
            <person name="Kougias P.G."/>
            <person name="Basile A."/>
            <person name="Luo G."/>
            <person name="Schluter A."/>
            <person name="Konstantinidis K.T."/>
            <person name="Angelidaki I."/>
        </authorList>
    </citation>
    <scope>NUCLEOTIDE SEQUENCE</scope>
    <source>
        <strain evidence="5">AS06rmzACSIP_7</strain>
    </source>
</reference>
<dbReference type="PROSITE" id="PS50921">
    <property type="entry name" value="ANTAR"/>
    <property type="match status" value="1"/>
</dbReference>
<gene>
    <name evidence="5" type="ORF">GXY80_07300</name>
</gene>